<name>A0A2P2QV38_RHIMU</name>
<sequence>MCHVVEYKLQFSKNEIRRLIKFSPPFGCVL</sequence>
<protein>
    <submittedName>
        <fullName evidence="1">Uncharacterized protein</fullName>
    </submittedName>
</protein>
<evidence type="ECO:0000313" key="1">
    <source>
        <dbReference type="EMBL" id="MBX70879.1"/>
    </source>
</evidence>
<dbReference type="EMBL" id="GGEC01090395">
    <property type="protein sequence ID" value="MBX70879.1"/>
    <property type="molecule type" value="Transcribed_RNA"/>
</dbReference>
<organism evidence="1">
    <name type="scientific">Rhizophora mucronata</name>
    <name type="common">Asiatic mangrove</name>
    <dbReference type="NCBI Taxonomy" id="61149"/>
    <lineage>
        <taxon>Eukaryota</taxon>
        <taxon>Viridiplantae</taxon>
        <taxon>Streptophyta</taxon>
        <taxon>Embryophyta</taxon>
        <taxon>Tracheophyta</taxon>
        <taxon>Spermatophyta</taxon>
        <taxon>Magnoliopsida</taxon>
        <taxon>eudicotyledons</taxon>
        <taxon>Gunneridae</taxon>
        <taxon>Pentapetalae</taxon>
        <taxon>rosids</taxon>
        <taxon>fabids</taxon>
        <taxon>Malpighiales</taxon>
        <taxon>Rhizophoraceae</taxon>
        <taxon>Rhizophora</taxon>
    </lineage>
</organism>
<dbReference type="AlphaFoldDB" id="A0A2P2QV38"/>
<reference evidence="1" key="1">
    <citation type="submission" date="2018-02" db="EMBL/GenBank/DDBJ databases">
        <title>Rhizophora mucronata_Transcriptome.</title>
        <authorList>
            <person name="Meera S.P."/>
            <person name="Sreeshan A."/>
            <person name="Augustine A."/>
        </authorList>
    </citation>
    <scope>NUCLEOTIDE SEQUENCE</scope>
    <source>
        <tissue evidence="1">Leaf</tissue>
    </source>
</reference>
<proteinExistence type="predicted"/>
<accession>A0A2P2QV38</accession>